<keyword evidence="1" id="KW-1133">Transmembrane helix</keyword>
<feature type="non-terminal residue" evidence="2">
    <location>
        <position position="341"/>
    </location>
</feature>
<feature type="transmembrane region" description="Helical" evidence="1">
    <location>
        <begin position="282"/>
        <end position="304"/>
    </location>
</feature>
<protein>
    <submittedName>
        <fullName evidence="2">Uncharacterized protein</fullName>
    </submittedName>
</protein>
<organism evidence="2 3">
    <name type="scientific">Saccharata proteae CBS 121410</name>
    <dbReference type="NCBI Taxonomy" id="1314787"/>
    <lineage>
        <taxon>Eukaryota</taxon>
        <taxon>Fungi</taxon>
        <taxon>Dikarya</taxon>
        <taxon>Ascomycota</taxon>
        <taxon>Pezizomycotina</taxon>
        <taxon>Dothideomycetes</taxon>
        <taxon>Dothideomycetes incertae sedis</taxon>
        <taxon>Botryosphaeriales</taxon>
        <taxon>Saccharataceae</taxon>
        <taxon>Saccharata</taxon>
    </lineage>
</organism>
<dbReference type="Proteomes" id="UP000799776">
    <property type="component" value="Unassembled WGS sequence"/>
</dbReference>
<proteinExistence type="predicted"/>
<comment type="caution">
    <text evidence="2">The sequence shown here is derived from an EMBL/GenBank/DDBJ whole genome shotgun (WGS) entry which is preliminary data.</text>
</comment>
<keyword evidence="3" id="KW-1185">Reference proteome</keyword>
<dbReference type="PANTHER" id="PTHR35395">
    <property type="entry name" value="DUF6536 DOMAIN-CONTAINING PROTEIN"/>
    <property type="match status" value="1"/>
</dbReference>
<evidence type="ECO:0000313" key="3">
    <source>
        <dbReference type="Proteomes" id="UP000799776"/>
    </source>
</evidence>
<keyword evidence="1" id="KW-0472">Membrane</keyword>
<evidence type="ECO:0000313" key="2">
    <source>
        <dbReference type="EMBL" id="KAF2084033.1"/>
    </source>
</evidence>
<gene>
    <name evidence="2" type="ORF">K490DRAFT_5171</name>
</gene>
<sequence>MLTVNYQSRRMTKSRCLTFGDVIVASVLQDVKIPSECMVNGGEFYRQKNVHQCHKHCKHISKSSTTGDELGHCQKCKQFNSMNNMPGLPWYQVATKRKKSLITNFGQMALTQVTTLSLLSVVLIGTSIFLGILSVSIFPHYSDPNSYTRHPACVDRALASPIIIGQVDGQNILNEIGIYAISNTAQLAYSVLYLLLLYNVTLVSMEHDWGQFEKTRQRLRCTIVKGPAFKQSYLLQLPKWVLCPIMLYSIVMHWLLSISIYAEESVIADSHSQYTLYYVATVPDGMIGSSAMLLFMTITCWWTYTYRREGFIPQMFGSMRTLCSATSELDGFSPEGIQWGD</sequence>
<dbReference type="OrthoDB" id="5429634at2759"/>
<dbReference type="EMBL" id="ML978748">
    <property type="protein sequence ID" value="KAF2084033.1"/>
    <property type="molecule type" value="Genomic_DNA"/>
</dbReference>
<feature type="transmembrane region" description="Helical" evidence="1">
    <location>
        <begin position="240"/>
        <end position="262"/>
    </location>
</feature>
<dbReference type="PANTHER" id="PTHR35395:SF1">
    <property type="entry name" value="DUF6536 DOMAIN-CONTAINING PROTEIN"/>
    <property type="match status" value="1"/>
</dbReference>
<keyword evidence="1" id="KW-0812">Transmembrane</keyword>
<feature type="transmembrane region" description="Helical" evidence="1">
    <location>
        <begin position="116"/>
        <end position="138"/>
    </location>
</feature>
<feature type="transmembrane region" description="Helical" evidence="1">
    <location>
        <begin position="176"/>
        <end position="198"/>
    </location>
</feature>
<dbReference type="AlphaFoldDB" id="A0A9P4HNZ2"/>
<evidence type="ECO:0000256" key="1">
    <source>
        <dbReference type="SAM" id="Phobius"/>
    </source>
</evidence>
<reference evidence="2" key="1">
    <citation type="journal article" date="2020" name="Stud. Mycol.">
        <title>101 Dothideomycetes genomes: a test case for predicting lifestyles and emergence of pathogens.</title>
        <authorList>
            <person name="Haridas S."/>
            <person name="Albert R."/>
            <person name="Binder M."/>
            <person name="Bloem J."/>
            <person name="Labutti K."/>
            <person name="Salamov A."/>
            <person name="Andreopoulos B."/>
            <person name="Baker S."/>
            <person name="Barry K."/>
            <person name="Bills G."/>
            <person name="Bluhm B."/>
            <person name="Cannon C."/>
            <person name="Castanera R."/>
            <person name="Culley D."/>
            <person name="Daum C."/>
            <person name="Ezra D."/>
            <person name="Gonzalez J."/>
            <person name="Henrissat B."/>
            <person name="Kuo A."/>
            <person name="Liang C."/>
            <person name="Lipzen A."/>
            <person name="Lutzoni F."/>
            <person name="Magnuson J."/>
            <person name="Mondo S."/>
            <person name="Nolan M."/>
            <person name="Ohm R."/>
            <person name="Pangilinan J."/>
            <person name="Park H.-J."/>
            <person name="Ramirez L."/>
            <person name="Alfaro M."/>
            <person name="Sun H."/>
            <person name="Tritt A."/>
            <person name="Yoshinaga Y."/>
            <person name="Zwiers L.-H."/>
            <person name="Turgeon B."/>
            <person name="Goodwin S."/>
            <person name="Spatafora J."/>
            <person name="Crous P."/>
            <person name="Grigoriev I."/>
        </authorList>
    </citation>
    <scope>NUCLEOTIDE SEQUENCE</scope>
    <source>
        <strain evidence="2">CBS 121410</strain>
    </source>
</reference>
<name>A0A9P4HNZ2_9PEZI</name>
<accession>A0A9P4HNZ2</accession>